<accession>A0AAV6HRK4</accession>
<evidence type="ECO:0000313" key="2">
    <source>
        <dbReference type="EMBL" id="KAG5515292.1"/>
    </source>
</evidence>
<gene>
    <name evidence="2" type="ORF">RHGRI_036363</name>
</gene>
<comment type="caution">
    <text evidence="2">The sequence shown here is derived from an EMBL/GenBank/DDBJ whole genome shotgun (WGS) entry which is preliminary data.</text>
</comment>
<organism evidence="2 3">
    <name type="scientific">Rhododendron griersonianum</name>
    <dbReference type="NCBI Taxonomy" id="479676"/>
    <lineage>
        <taxon>Eukaryota</taxon>
        <taxon>Viridiplantae</taxon>
        <taxon>Streptophyta</taxon>
        <taxon>Embryophyta</taxon>
        <taxon>Tracheophyta</taxon>
        <taxon>Spermatophyta</taxon>
        <taxon>Magnoliopsida</taxon>
        <taxon>eudicotyledons</taxon>
        <taxon>Gunneridae</taxon>
        <taxon>Pentapetalae</taxon>
        <taxon>asterids</taxon>
        <taxon>Ericales</taxon>
        <taxon>Ericaceae</taxon>
        <taxon>Ericoideae</taxon>
        <taxon>Rhodoreae</taxon>
        <taxon>Rhododendron</taxon>
    </lineage>
</organism>
<feature type="compositionally biased region" description="Basic residues" evidence="1">
    <location>
        <begin position="16"/>
        <end position="36"/>
    </location>
</feature>
<dbReference type="Proteomes" id="UP000823749">
    <property type="component" value="Chromosome 13"/>
</dbReference>
<proteinExistence type="predicted"/>
<keyword evidence="3" id="KW-1185">Reference proteome</keyword>
<feature type="region of interest" description="Disordered" evidence="1">
    <location>
        <begin position="1"/>
        <end position="42"/>
    </location>
</feature>
<name>A0AAV6HRK4_9ERIC</name>
<reference evidence="2 3" key="1">
    <citation type="submission" date="2020-08" db="EMBL/GenBank/DDBJ databases">
        <title>Plant Genome Project.</title>
        <authorList>
            <person name="Zhang R.-G."/>
        </authorList>
    </citation>
    <scope>NUCLEOTIDE SEQUENCE [LARGE SCALE GENOMIC DNA]</scope>
    <source>
        <strain evidence="2">WSP0</strain>
        <tissue evidence="2">Leaf</tissue>
    </source>
</reference>
<protein>
    <submittedName>
        <fullName evidence="2">Uncharacterized protein</fullName>
    </submittedName>
</protein>
<evidence type="ECO:0000313" key="3">
    <source>
        <dbReference type="Proteomes" id="UP000823749"/>
    </source>
</evidence>
<sequence>MLSPSARLTGEEQERRRRKHPRRIARLGEKRAKRKRKEDDERDARLFKRMAEMSKVTVTQMLEYRKRVFESRGFDVGDITRDESLMLPVRPISLDSPCILEWMGGFSKLALDEHNKNKLCMQKDSVVVDRSCSTTTFGTQVVRLVLACKNAAAAGAEAETSLSLSTN</sequence>
<evidence type="ECO:0000256" key="1">
    <source>
        <dbReference type="SAM" id="MobiDB-lite"/>
    </source>
</evidence>
<dbReference type="AlphaFoldDB" id="A0AAV6HRK4"/>
<dbReference type="EMBL" id="JACTNZ010000013">
    <property type="protein sequence ID" value="KAG5515292.1"/>
    <property type="molecule type" value="Genomic_DNA"/>
</dbReference>